<dbReference type="STRING" id="118060.ATZ35_05410"/>
<dbReference type="AlphaFoldDB" id="A0A0U2WX59"/>
<dbReference type="Proteomes" id="UP000067523">
    <property type="component" value="Chromosome"/>
</dbReference>
<sequence length="154" mass="17318">MAKKTEAEKNVERQNIKNVYQPEIRAMESKITSLTTKIEFLTMKKIFLDSNITSLDTNHGELRDLIDTSKNKFDEVDTEDLKGNYMNGVNAQASALIGDGTTAKEAVKRAWDKGIKAQTKLDKKIETLRSDLSSTITDLTNTQFLFKQALNSIV</sequence>
<proteinExistence type="predicted"/>
<protein>
    <recommendedName>
        <fullName evidence="3">DUF5082 domain-containing protein</fullName>
    </recommendedName>
</protein>
<dbReference type="RefSeq" id="WP_208929847.1">
    <property type="nucleotide sequence ID" value="NZ_CP013655.1"/>
</dbReference>
<evidence type="ECO:0008006" key="3">
    <source>
        <dbReference type="Google" id="ProtNLM"/>
    </source>
</evidence>
<accession>A0A0U2WX59</accession>
<name>A0A0U2WX59_9ENTE</name>
<keyword evidence="2" id="KW-1185">Reference proteome</keyword>
<dbReference type="EMBL" id="CP013655">
    <property type="protein sequence ID" value="ALS36618.1"/>
    <property type="molecule type" value="Genomic_DNA"/>
</dbReference>
<evidence type="ECO:0000313" key="1">
    <source>
        <dbReference type="EMBL" id="ALS36618.1"/>
    </source>
</evidence>
<reference evidence="2" key="1">
    <citation type="submission" date="2015-12" db="EMBL/GenBank/DDBJ databases">
        <authorList>
            <person name="Lauer A."/>
            <person name="Humrighouse B."/>
            <person name="Loparev V."/>
            <person name="Shewmaker P.L."/>
            <person name="Whitney A.M."/>
            <person name="McLaughlin R.W."/>
        </authorList>
    </citation>
    <scope>NUCLEOTIDE SEQUENCE [LARGE SCALE GENOMIC DNA]</scope>
    <source>
        <strain evidence="2">LMG 26678</strain>
    </source>
</reference>
<gene>
    <name evidence="1" type="ORF">ATZ35_05410</name>
</gene>
<dbReference type="KEGG" id="erx:ATZ35_05410"/>
<evidence type="ECO:0000313" key="2">
    <source>
        <dbReference type="Proteomes" id="UP000067523"/>
    </source>
</evidence>
<organism evidence="1 2">
    <name type="scientific">Enterococcus rotai</name>
    <dbReference type="NCBI Taxonomy" id="118060"/>
    <lineage>
        <taxon>Bacteria</taxon>
        <taxon>Bacillati</taxon>
        <taxon>Bacillota</taxon>
        <taxon>Bacilli</taxon>
        <taxon>Lactobacillales</taxon>
        <taxon>Enterococcaceae</taxon>
        <taxon>Enterococcus</taxon>
    </lineage>
</organism>